<reference evidence="2" key="1">
    <citation type="journal article" date="2020" name="Stud. Mycol.">
        <title>101 Dothideomycetes genomes: a test case for predicting lifestyles and emergence of pathogens.</title>
        <authorList>
            <person name="Haridas S."/>
            <person name="Albert R."/>
            <person name="Binder M."/>
            <person name="Bloem J."/>
            <person name="Labutti K."/>
            <person name="Salamov A."/>
            <person name="Andreopoulos B."/>
            <person name="Baker S."/>
            <person name="Barry K."/>
            <person name="Bills G."/>
            <person name="Bluhm B."/>
            <person name="Cannon C."/>
            <person name="Castanera R."/>
            <person name="Culley D."/>
            <person name="Daum C."/>
            <person name="Ezra D."/>
            <person name="Gonzalez J."/>
            <person name="Henrissat B."/>
            <person name="Kuo A."/>
            <person name="Liang C."/>
            <person name="Lipzen A."/>
            <person name="Lutzoni F."/>
            <person name="Magnuson J."/>
            <person name="Mondo S."/>
            <person name="Nolan M."/>
            <person name="Ohm R."/>
            <person name="Pangilinan J."/>
            <person name="Park H.-J."/>
            <person name="Ramirez L."/>
            <person name="Alfaro M."/>
            <person name="Sun H."/>
            <person name="Tritt A."/>
            <person name="Yoshinaga Y."/>
            <person name="Zwiers L.-H."/>
            <person name="Turgeon B."/>
            <person name="Goodwin S."/>
            <person name="Spatafora J."/>
            <person name="Crous P."/>
            <person name="Grigoriev I."/>
        </authorList>
    </citation>
    <scope>NUCLEOTIDE SEQUENCE</scope>
    <source>
        <strain evidence="2">CBS 113979</strain>
    </source>
</reference>
<dbReference type="AlphaFoldDB" id="A0A6G1H2D6"/>
<evidence type="ECO:0000313" key="2">
    <source>
        <dbReference type="EMBL" id="KAF1987217.1"/>
    </source>
</evidence>
<accession>A0A6G1H2D6</accession>
<sequence>MPTDQNSRSVYFWREFNHPYDFLSQWYPCSFEHKGVTYRTAEEWMMVSKAKLFGDEDIAAKMLQAKTPEEHKKLGRQVKRFDLRTWDKEKLRIVTEGNYYKFTKSVEGSTLRAKLLATGDRELVEASPFDRIWGVGFGEANADGNREAWGENLLGKAVMDVRSRLREEERAGES</sequence>
<feature type="domain" description="NADAR" evidence="1">
    <location>
        <begin position="11"/>
        <end position="166"/>
    </location>
</feature>
<dbReference type="Pfam" id="PF08719">
    <property type="entry name" value="NADAR"/>
    <property type="match status" value="1"/>
</dbReference>
<protein>
    <submittedName>
        <fullName evidence="2">DUF1768-domain-containing protein</fullName>
    </submittedName>
</protein>
<proteinExistence type="predicted"/>
<name>A0A6G1H2D6_9PEZI</name>
<evidence type="ECO:0000259" key="1">
    <source>
        <dbReference type="Pfam" id="PF08719"/>
    </source>
</evidence>
<organism evidence="2 3">
    <name type="scientific">Aulographum hederae CBS 113979</name>
    <dbReference type="NCBI Taxonomy" id="1176131"/>
    <lineage>
        <taxon>Eukaryota</taxon>
        <taxon>Fungi</taxon>
        <taxon>Dikarya</taxon>
        <taxon>Ascomycota</taxon>
        <taxon>Pezizomycotina</taxon>
        <taxon>Dothideomycetes</taxon>
        <taxon>Pleosporomycetidae</taxon>
        <taxon>Aulographales</taxon>
        <taxon>Aulographaceae</taxon>
    </lineage>
</organism>
<dbReference type="Proteomes" id="UP000800041">
    <property type="component" value="Unassembled WGS sequence"/>
</dbReference>
<gene>
    <name evidence="2" type="ORF">K402DRAFT_54307</name>
</gene>
<dbReference type="InterPro" id="IPR037238">
    <property type="entry name" value="YbiA-like_sf"/>
</dbReference>
<evidence type="ECO:0000313" key="3">
    <source>
        <dbReference type="Proteomes" id="UP000800041"/>
    </source>
</evidence>
<keyword evidence="3" id="KW-1185">Reference proteome</keyword>
<dbReference type="InterPro" id="IPR012816">
    <property type="entry name" value="NADAR"/>
</dbReference>
<dbReference type="OrthoDB" id="206452at2759"/>
<dbReference type="NCBIfam" id="TIGR02464">
    <property type="entry name" value="ribofla_fusion"/>
    <property type="match status" value="1"/>
</dbReference>
<dbReference type="Gene3D" id="1.10.357.40">
    <property type="entry name" value="YbiA-like"/>
    <property type="match status" value="1"/>
</dbReference>
<dbReference type="SUPFAM" id="SSF143990">
    <property type="entry name" value="YbiA-like"/>
    <property type="match status" value="1"/>
</dbReference>
<dbReference type="CDD" id="cd15457">
    <property type="entry name" value="NADAR"/>
    <property type="match status" value="1"/>
</dbReference>
<dbReference type="EMBL" id="ML977153">
    <property type="protein sequence ID" value="KAF1987217.1"/>
    <property type="molecule type" value="Genomic_DNA"/>
</dbReference>